<keyword evidence="4" id="KW-1185">Reference proteome</keyword>
<reference evidence="3 4" key="1">
    <citation type="journal article" date="2017" name="Front. Microbiol.">
        <title>Phaeobacter piscinae sp. nov., a species of the Roseobacter group and potential aquaculture probiont.</title>
        <authorList>
            <person name="Sonnenschein E.C."/>
            <person name="Phippen C.B.W."/>
            <person name="Nielsen K.F."/>
            <person name="Mateiu R.V."/>
            <person name="Melchiorsen J."/>
            <person name="Gram L."/>
            <person name="Overmann J."/>
            <person name="Freese H.M."/>
        </authorList>
    </citation>
    <scope>NUCLEOTIDE SEQUENCE [LARGE SCALE GENOMIC DNA]</scope>
    <source>
        <strain evidence="2 3">P13</strain>
        <strain evidence="1 4">P36</strain>
    </source>
</reference>
<dbReference type="EMBL" id="CP010767">
    <property type="protein sequence ID" value="ATG43682.1"/>
    <property type="molecule type" value="Genomic_DNA"/>
</dbReference>
<dbReference type="EMBL" id="CP010643">
    <property type="protein sequence ID" value="ATG36683.1"/>
    <property type="molecule type" value="Genomic_DNA"/>
</dbReference>
<evidence type="ECO:0008006" key="5">
    <source>
        <dbReference type="Google" id="ProtNLM"/>
    </source>
</evidence>
<evidence type="ECO:0000313" key="3">
    <source>
        <dbReference type="Proteomes" id="UP000218606"/>
    </source>
</evidence>
<dbReference type="AlphaFoldDB" id="A0AAN1LAK0"/>
<dbReference type="InterPro" id="IPR025332">
    <property type="entry name" value="DUF4238"/>
</dbReference>
<gene>
    <name evidence="2" type="ORF">PhaeoP13_01745</name>
    <name evidence="1" type="ORF">PhaeoP36_02573</name>
</gene>
<dbReference type="Pfam" id="PF14022">
    <property type="entry name" value="DUF4238"/>
    <property type="match status" value="1"/>
</dbReference>
<dbReference type="Proteomes" id="UP000218606">
    <property type="component" value="Chromosome"/>
</dbReference>
<protein>
    <recommendedName>
        <fullName evidence="5">DUF4238 domain-containing protein</fullName>
    </recommendedName>
</protein>
<proteinExistence type="predicted"/>
<reference evidence="1 4" key="4">
    <citation type="journal article" date="2018" name="Environ. Microbiol. Rep.">
        <title>Phylogenetic distribution of roseobacticides in the Roseobacter group and their effect on microalgae.</title>
        <authorList>
            <person name="Sonnenschein E.C."/>
            <person name="Phippen C.B."/>
            <person name="Bentzon-Tilia M."/>
            <person name="Rasmussen S.A."/>
            <person name="Nielsen K.F."/>
            <person name="Gram L."/>
        </authorList>
    </citation>
    <scope>NUCLEOTIDE SEQUENCE [LARGE SCALE GENOMIC DNA]</scope>
    <source>
        <strain evidence="1 4">P36</strain>
    </source>
</reference>
<accession>A0AAN1LAK0</accession>
<evidence type="ECO:0000313" key="1">
    <source>
        <dbReference type="EMBL" id="ATG36683.1"/>
    </source>
</evidence>
<sequence length="316" mass="36031">MATKANHHFIPQFYLRGFADGVGRKARVFTFDSETRTTFKTLVRNVGSRRHFFRVEADGVDPNYVEDAMAKIEGEIALHLADVIQTKSFPTPEHFNSVMNLLANVSVRNPRLRGNMSQFHKDIVQRMTHLSLSSKEVWEGQVDQIREEGIPLKDDISYEDIKRFIESSDYEIVIDQTYLIGLELQMIEPVLECSARRNWCFVAAPEGHQYICSDDPVVLSWIDDRKTGPYSPGHGVGGTLVTFPLSPELLLVGTFEELPEHLKHAPVQVTSVNTRTARYSTKQIYARDGSFLIDLHDRPEVRGEDLPHFYDKQLPA</sequence>
<dbReference type="Proteomes" id="UP000218891">
    <property type="component" value="Chromosome"/>
</dbReference>
<reference evidence="2 4" key="2">
    <citation type="journal article" date="2017" name="Genome Biol. Evol.">
        <title>Trajectories and Drivers of Genome Evolution in Surface-Associated Marine Phaeobacter.</title>
        <authorList>
            <person name="Freese H.M."/>
            <person name="Sikorski J."/>
            <person name="Bunk B."/>
            <person name="Scheuner C."/>
            <person name="Meier-Kolthoff J.P."/>
            <person name="Sproer C."/>
            <person name="Gram L."/>
            <person name="Overmann J."/>
        </authorList>
    </citation>
    <scope>NUCLEOTIDE SEQUENCE</scope>
    <source>
        <strain evidence="2">P13</strain>
        <strain evidence="1 4">P36</strain>
    </source>
</reference>
<dbReference type="RefSeq" id="WP_158524473.1">
    <property type="nucleotide sequence ID" value="NZ_CP010643.1"/>
</dbReference>
<evidence type="ECO:0000313" key="2">
    <source>
        <dbReference type="EMBL" id="ATG43682.1"/>
    </source>
</evidence>
<evidence type="ECO:0000313" key="4">
    <source>
        <dbReference type="Proteomes" id="UP000218891"/>
    </source>
</evidence>
<reference evidence="2" key="5">
    <citation type="journal article" date="2023" name="ChemBioChem">
        <title>Acyltransferase Domain Exchange between Two Independent Type I Polyketide Synthases in the Same Producer Strain of Macrolide Antibiotics.</title>
        <authorList>
            <person name="Kudo F."/>
            <person name="Kishikawa K."/>
            <person name="Tsuboi K."/>
            <person name="Kido T."/>
            <person name="Usui T."/>
            <person name="Hashimoto J."/>
            <person name="Shin-Ya K."/>
            <person name="Miyanaga A."/>
            <person name="Eguchi T."/>
        </authorList>
    </citation>
    <scope>NUCLEOTIDE SEQUENCE</scope>
    <source>
        <strain evidence="2">P13</strain>
    </source>
</reference>
<organism evidence="2 3">
    <name type="scientific">Phaeobacter piscinae</name>
    <dbReference type="NCBI Taxonomy" id="1580596"/>
    <lineage>
        <taxon>Bacteria</taxon>
        <taxon>Pseudomonadati</taxon>
        <taxon>Pseudomonadota</taxon>
        <taxon>Alphaproteobacteria</taxon>
        <taxon>Rhodobacterales</taxon>
        <taxon>Roseobacteraceae</taxon>
        <taxon>Phaeobacter</taxon>
    </lineage>
</organism>
<name>A0AAN1LAK0_9RHOB</name>
<reference evidence="1 4" key="3">
    <citation type="journal article" date="2017" name="Int. J. Syst. Evol. Microbiol.">
        <title>Adaptation of Surface-Associated Bacteria to the Open Ocean: A Genomically Distinct Subpopulation of Phaeobacter gallaeciensis Colonizes Pacific Mesozooplankton.</title>
        <authorList>
            <person name="Freese H.M."/>
            <person name="Methner A."/>
            <person name="Overmann J."/>
        </authorList>
    </citation>
    <scope>NUCLEOTIDE SEQUENCE [LARGE SCALE GENOMIC DNA]</scope>
    <source>
        <strain evidence="1 4">P36</strain>
    </source>
</reference>